<organism evidence="2 3">
    <name type="scientific">Amphiplicatus metriothermophilus</name>
    <dbReference type="NCBI Taxonomy" id="1519374"/>
    <lineage>
        <taxon>Bacteria</taxon>
        <taxon>Pseudomonadati</taxon>
        <taxon>Pseudomonadota</taxon>
        <taxon>Alphaproteobacteria</taxon>
        <taxon>Parvularculales</taxon>
        <taxon>Parvularculaceae</taxon>
        <taxon>Amphiplicatus</taxon>
    </lineage>
</organism>
<dbReference type="Pfam" id="PF04338">
    <property type="entry name" value="DUF481"/>
    <property type="match status" value="1"/>
</dbReference>
<dbReference type="AlphaFoldDB" id="A0A239PT66"/>
<evidence type="ECO:0000256" key="1">
    <source>
        <dbReference type="SAM" id="SignalP"/>
    </source>
</evidence>
<dbReference type="OrthoDB" id="7631035at2"/>
<gene>
    <name evidence="2" type="ORF">SAMN06297382_1749</name>
</gene>
<accession>A0A239PT66</accession>
<proteinExistence type="predicted"/>
<dbReference type="RefSeq" id="WP_089412217.1">
    <property type="nucleotide sequence ID" value="NZ_FZQA01000003.1"/>
</dbReference>
<feature type="signal peptide" evidence="1">
    <location>
        <begin position="1"/>
        <end position="22"/>
    </location>
</feature>
<sequence>MIRQAFAAALLFVLAVAPAAAAMPDVARAMLDAAAATGEADQVAVVAAAAAQVFPEDAEAIHAYADALATAIAEGRLGAAEDVVVVVAPPEEEKKAPDAVDSRAKSVELKPGKAPEWLKLGPWEGKATASGVISSGNSENAAGGIHFEAVREFSYFTHNIRTYFDYGRSNGKKNQQRWGLSYKLDYLLGDRTYGFARFSYDEDEFSGFDYKLFGGLGVGHFLFKDEGFSWKLEGGPGYQYAPIDDDRTIDQHAAVYAASETDWLIRDGFLFEQDLNATWTEQTSTLVSKTALTSSLTDTLSTGLSFLYRYETNPPAGRVNADTTFRVNLTYGF</sequence>
<dbReference type="InterPro" id="IPR007433">
    <property type="entry name" value="DUF481"/>
</dbReference>
<name>A0A239PT66_9PROT</name>
<keyword evidence="3" id="KW-1185">Reference proteome</keyword>
<keyword evidence="1" id="KW-0732">Signal</keyword>
<reference evidence="2 3" key="1">
    <citation type="submission" date="2017-07" db="EMBL/GenBank/DDBJ databases">
        <authorList>
            <person name="Sun Z.S."/>
            <person name="Albrecht U."/>
            <person name="Echele G."/>
            <person name="Lee C.C."/>
        </authorList>
    </citation>
    <scope>NUCLEOTIDE SEQUENCE [LARGE SCALE GENOMIC DNA]</scope>
    <source>
        <strain evidence="2 3">CGMCC 1.12710</strain>
    </source>
</reference>
<feature type="chain" id="PRO_5013031899" evidence="1">
    <location>
        <begin position="23"/>
        <end position="333"/>
    </location>
</feature>
<dbReference type="EMBL" id="FZQA01000003">
    <property type="protein sequence ID" value="SNT73350.1"/>
    <property type="molecule type" value="Genomic_DNA"/>
</dbReference>
<evidence type="ECO:0000313" key="3">
    <source>
        <dbReference type="Proteomes" id="UP000198346"/>
    </source>
</evidence>
<protein>
    <submittedName>
        <fullName evidence="2">Putative salt-induced outer membrane protein YdiY</fullName>
    </submittedName>
</protein>
<dbReference type="Proteomes" id="UP000198346">
    <property type="component" value="Unassembled WGS sequence"/>
</dbReference>
<evidence type="ECO:0000313" key="2">
    <source>
        <dbReference type="EMBL" id="SNT73350.1"/>
    </source>
</evidence>